<dbReference type="EMBL" id="MU842926">
    <property type="protein sequence ID" value="KAK2025911.1"/>
    <property type="molecule type" value="Genomic_DNA"/>
</dbReference>
<dbReference type="AlphaFoldDB" id="A0AAD9HCM0"/>
<gene>
    <name evidence="1" type="ORF">LX32DRAFT_702383</name>
</gene>
<organism evidence="1 2">
    <name type="scientific">Colletotrichum zoysiae</name>
    <dbReference type="NCBI Taxonomy" id="1216348"/>
    <lineage>
        <taxon>Eukaryota</taxon>
        <taxon>Fungi</taxon>
        <taxon>Dikarya</taxon>
        <taxon>Ascomycota</taxon>
        <taxon>Pezizomycotina</taxon>
        <taxon>Sordariomycetes</taxon>
        <taxon>Hypocreomycetidae</taxon>
        <taxon>Glomerellales</taxon>
        <taxon>Glomerellaceae</taxon>
        <taxon>Colletotrichum</taxon>
        <taxon>Colletotrichum graminicola species complex</taxon>
    </lineage>
</organism>
<name>A0AAD9HCM0_9PEZI</name>
<protein>
    <submittedName>
        <fullName evidence="1">Uncharacterized protein</fullName>
    </submittedName>
</protein>
<evidence type="ECO:0000313" key="2">
    <source>
        <dbReference type="Proteomes" id="UP001232148"/>
    </source>
</evidence>
<evidence type="ECO:0000313" key="1">
    <source>
        <dbReference type="EMBL" id="KAK2025911.1"/>
    </source>
</evidence>
<reference evidence="1" key="1">
    <citation type="submission" date="2021-06" db="EMBL/GenBank/DDBJ databases">
        <title>Comparative genomics, transcriptomics and evolutionary studies reveal genomic signatures of adaptation to plant cell wall in hemibiotrophic fungi.</title>
        <authorList>
            <consortium name="DOE Joint Genome Institute"/>
            <person name="Baroncelli R."/>
            <person name="Diaz J.F."/>
            <person name="Benocci T."/>
            <person name="Peng M."/>
            <person name="Battaglia E."/>
            <person name="Haridas S."/>
            <person name="Andreopoulos W."/>
            <person name="Labutti K."/>
            <person name="Pangilinan J."/>
            <person name="Floch G.L."/>
            <person name="Makela M.R."/>
            <person name="Henrissat B."/>
            <person name="Grigoriev I.V."/>
            <person name="Crouch J.A."/>
            <person name="De Vries R.P."/>
            <person name="Sukno S.A."/>
            <person name="Thon M.R."/>
        </authorList>
    </citation>
    <scope>NUCLEOTIDE SEQUENCE</scope>
    <source>
        <strain evidence="1">MAFF235873</strain>
    </source>
</reference>
<accession>A0AAD9HCM0</accession>
<dbReference type="Proteomes" id="UP001232148">
    <property type="component" value="Unassembled WGS sequence"/>
</dbReference>
<comment type="caution">
    <text evidence="1">The sequence shown here is derived from an EMBL/GenBank/DDBJ whole genome shotgun (WGS) entry which is preliminary data.</text>
</comment>
<sequence>MCMKVFALHRCRTRADGGCDGYFAEYLEDRGCNRMMHGGLPQLDCRSVWAGFEDERSAKVNHRDSYARRARLCPGCRHARRVAHAEEQAALESGGGGAALSDGVRALVADLTRRAQLGHAEFLARVYHELWDAARCLVAGLSARTDAAWDAIEAALREYFDGGGGGGGGVATAPALALVAALREAKRVLAGHVRTGVKELAVALVGPNERWDEDLELGGYIDEDWRRQRQAAVEASRRRAREEEERDEERDGLQRRWFFLDQGKVSDIGFLVFFSHPSKYMSRKVKKGNIGSINAQGDYIFFWGRGEGFARLSSRDHSVLPHRRGSGTAHLMVSSTPSVAHGMNTWRSCC</sequence>
<keyword evidence="2" id="KW-1185">Reference proteome</keyword>
<proteinExistence type="predicted"/>